<dbReference type="Proteomes" id="UP000076532">
    <property type="component" value="Unassembled WGS sequence"/>
</dbReference>
<dbReference type="OrthoDB" id="3222140at2759"/>
<organism evidence="2 3">
    <name type="scientific">Athelia psychrophila</name>
    <dbReference type="NCBI Taxonomy" id="1759441"/>
    <lineage>
        <taxon>Eukaryota</taxon>
        <taxon>Fungi</taxon>
        <taxon>Dikarya</taxon>
        <taxon>Basidiomycota</taxon>
        <taxon>Agaricomycotina</taxon>
        <taxon>Agaricomycetes</taxon>
        <taxon>Agaricomycetidae</taxon>
        <taxon>Atheliales</taxon>
        <taxon>Atheliaceae</taxon>
        <taxon>Athelia</taxon>
    </lineage>
</organism>
<dbReference type="EMBL" id="KV417590">
    <property type="protein sequence ID" value="KZP16675.1"/>
    <property type="molecule type" value="Genomic_DNA"/>
</dbReference>
<feature type="compositionally biased region" description="Basic and acidic residues" evidence="1">
    <location>
        <begin position="114"/>
        <end position="129"/>
    </location>
</feature>
<proteinExistence type="predicted"/>
<accession>A0A166FD04</accession>
<evidence type="ECO:0000313" key="2">
    <source>
        <dbReference type="EMBL" id="KZP16675.1"/>
    </source>
</evidence>
<evidence type="ECO:0000256" key="1">
    <source>
        <dbReference type="SAM" id="MobiDB-lite"/>
    </source>
</evidence>
<gene>
    <name evidence="2" type="ORF">FIBSPDRAFT_865634</name>
</gene>
<protein>
    <submittedName>
        <fullName evidence="2">Uncharacterized protein</fullName>
    </submittedName>
</protein>
<evidence type="ECO:0000313" key="3">
    <source>
        <dbReference type="Proteomes" id="UP000076532"/>
    </source>
</evidence>
<name>A0A166FD04_9AGAM</name>
<reference evidence="2 3" key="1">
    <citation type="journal article" date="2016" name="Mol. Biol. Evol.">
        <title>Comparative Genomics of Early-Diverging Mushroom-Forming Fungi Provides Insights into the Origins of Lignocellulose Decay Capabilities.</title>
        <authorList>
            <person name="Nagy L.G."/>
            <person name="Riley R."/>
            <person name="Tritt A."/>
            <person name="Adam C."/>
            <person name="Daum C."/>
            <person name="Floudas D."/>
            <person name="Sun H."/>
            <person name="Yadav J.S."/>
            <person name="Pangilinan J."/>
            <person name="Larsson K.H."/>
            <person name="Matsuura K."/>
            <person name="Barry K."/>
            <person name="Labutti K."/>
            <person name="Kuo R."/>
            <person name="Ohm R.A."/>
            <person name="Bhattacharya S.S."/>
            <person name="Shirouzu T."/>
            <person name="Yoshinaga Y."/>
            <person name="Martin F.M."/>
            <person name="Grigoriev I.V."/>
            <person name="Hibbett D.S."/>
        </authorList>
    </citation>
    <scope>NUCLEOTIDE SEQUENCE [LARGE SCALE GENOMIC DNA]</scope>
    <source>
        <strain evidence="2 3">CBS 109695</strain>
    </source>
</reference>
<feature type="region of interest" description="Disordered" evidence="1">
    <location>
        <begin position="109"/>
        <end position="129"/>
    </location>
</feature>
<keyword evidence="3" id="KW-1185">Reference proteome</keyword>
<dbReference type="AlphaFoldDB" id="A0A166FD04"/>
<sequence length="182" mass="20183">MDTADVDPTAQPTERRCTAHLFEESYLQDPIAYHGSSGSFTIPDIPKHPPAILFDAVYAGAVLEYFGTGEFKDHLAATWNNTLCPDGVTSAAQADQQKLDDGRAIAAERSAAQDQERTTRADNRDNRLRPDPIDMIMAVSYSMMPPAKLQARIEDARVKAEAAERRHAHEKVDAWMRQVTDA</sequence>